<organism evidence="3">
    <name type="scientific">Enterobius vermicularis</name>
    <name type="common">Human pinworm</name>
    <dbReference type="NCBI Taxonomy" id="51028"/>
    <lineage>
        <taxon>Eukaryota</taxon>
        <taxon>Metazoa</taxon>
        <taxon>Ecdysozoa</taxon>
        <taxon>Nematoda</taxon>
        <taxon>Chromadorea</taxon>
        <taxon>Rhabditida</taxon>
        <taxon>Spirurina</taxon>
        <taxon>Oxyuridomorpha</taxon>
        <taxon>Oxyuroidea</taxon>
        <taxon>Oxyuridae</taxon>
        <taxon>Enterobius</taxon>
    </lineage>
</organism>
<evidence type="ECO:0000313" key="2">
    <source>
        <dbReference type="Proteomes" id="UP000274131"/>
    </source>
</evidence>
<dbReference type="Proteomes" id="UP000274131">
    <property type="component" value="Unassembled WGS sequence"/>
</dbReference>
<reference evidence="1 2" key="2">
    <citation type="submission" date="2018-10" db="EMBL/GenBank/DDBJ databases">
        <authorList>
            <consortium name="Pathogen Informatics"/>
        </authorList>
    </citation>
    <scope>NUCLEOTIDE SEQUENCE [LARGE SCALE GENOMIC DNA]</scope>
</reference>
<evidence type="ECO:0000313" key="1">
    <source>
        <dbReference type="EMBL" id="VDD85800.1"/>
    </source>
</evidence>
<dbReference type="AlphaFoldDB" id="A0A0N4UUZ2"/>
<proteinExistence type="predicted"/>
<protein>
    <submittedName>
        <fullName evidence="1 3">Uncharacterized protein</fullName>
    </submittedName>
</protein>
<reference evidence="3" key="1">
    <citation type="submission" date="2017-02" db="UniProtKB">
        <authorList>
            <consortium name="WormBaseParasite"/>
        </authorList>
    </citation>
    <scope>IDENTIFICATION</scope>
</reference>
<gene>
    <name evidence="1" type="ORF">EVEC_LOCUS943</name>
</gene>
<sequence>MHRLSCHLNLKTFGQSHRKFETTATATPKSTATMTATTTAAATAATATETTIYIRTLQWHKQQILIF</sequence>
<evidence type="ECO:0000313" key="3">
    <source>
        <dbReference type="WBParaSite" id="EVEC_0000123501-mRNA-1"/>
    </source>
</evidence>
<keyword evidence="2" id="KW-1185">Reference proteome</keyword>
<accession>A0A0N4UUZ2</accession>
<dbReference type="WBParaSite" id="EVEC_0000123501-mRNA-1">
    <property type="protein sequence ID" value="EVEC_0000123501-mRNA-1"/>
    <property type="gene ID" value="EVEC_0000123501"/>
</dbReference>
<dbReference type="EMBL" id="UXUI01007151">
    <property type="protein sequence ID" value="VDD85800.1"/>
    <property type="molecule type" value="Genomic_DNA"/>
</dbReference>
<name>A0A0N4UUZ2_ENTVE</name>